<dbReference type="Pfam" id="PF05163">
    <property type="entry name" value="DinB"/>
    <property type="match status" value="1"/>
</dbReference>
<keyword evidence="5" id="KW-1185">Reference proteome</keyword>
<reference evidence="4 5" key="1">
    <citation type="submission" date="2015-09" db="EMBL/GenBank/DDBJ databases">
        <authorList>
            <consortium name="Swine Surveillance"/>
        </authorList>
    </citation>
    <scope>NUCLEOTIDE SEQUENCE [LARGE SCALE GENOMIC DNA]</scope>
    <source>
        <strain evidence="4 5">CECT 7688</strain>
    </source>
</reference>
<dbReference type="OrthoDB" id="9807509at2"/>
<feature type="binding site" evidence="3">
    <location>
        <position position="137"/>
    </location>
    <ligand>
        <name>a divalent metal cation</name>
        <dbReference type="ChEBI" id="CHEBI:60240"/>
    </ligand>
</feature>
<dbReference type="Gene3D" id="1.20.120.450">
    <property type="entry name" value="dinb family like domain"/>
    <property type="match status" value="1"/>
</dbReference>
<comment type="similarity">
    <text evidence="1">Belongs to the DinB family.</text>
</comment>
<organism evidence="4 5">
    <name type="scientific">Shimia marina</name>
    <dbReference type="NCBI Taxonomy" id="321267"/>
    <lineage>
        <taxon>Bacteria</taxon>
        <taxon>Pseudomonadati</taxon>
        <taxon>Pseudomonadota</taxon>
        <taxon>Alphaproteobacteria</taxon>
        <taxon>Rhodobacterales</taxon>
        <taxon>Roseobacteraceae</taxon>
    </lineage>
</organism>
<dbReference type="InterPro" id="IPR034660">
    <property type="entry name" value="DinB/YfiT-like"/>
</dbReference>
<accession>A0A0P1ESW4</accession>
<evidence type="ECO:0000313" key="4">
    <source>
        <dbReference type="EMBL" id="CUH53640.1"/>
    </source>
</evidence>
<sequence>MITPQYCQMMARYNAWQNHNMRAACETLTDEDRRADRGAFFGSVMATINHILWGDSLWMSRLDGGAGPKVAAKDHKDLCDSFAQWATERRVMDQRILHWANTVTEPQLQGDLHWHAQMLNADMRKPMGLCVVHMFNHQTHHRGQVHALLTGFGKTPEDTDLVLMPEEAQWL</sequence>
<evidence type="ECO:0000256" key="3">
    <source>
        <dbReference type="PIRSR" id="PIRSR607837-1"/>
    </source>
</evidence>
<dbReference type="Proteomes" id="UP000054823">
    <property type="component" value="Unassembled WGS sequence"/>
</dbReference>
<keyword evidence="2 3" id="KW-0479">Metal-binding</keyword>
<proteinExistence type="inferred from homology"/>
<dbReference type="AlphaFoldDB" id="A0A0P1ESW4"/>
<dbReference type="PANTHER" id="PTHR37302:SF1">
    <property type="entry name" value="PROTEIN DINB"/>
    <property type="match status" value="1"/>
</dbReference>
<dbReference type="SUPFAM" id="SSF109854">
    <property type="entry name" value="DinB/YfiT-like putative metalloenzymes"/>
    <property type="match status" value="1"/>
</dbReference>
<feature type="binding site" evidence="3">
    <location>
        <position position="141"/>
    </location>
    <ligand>
        <name>a divalent metal cation</name>
        <dbReference type="ChEBI" id="CHEBI:60240"/>
    </ligand>
</feature>
<dbReference type="GO" id="GO:0046872">
    <property type="term" value="F:metal ion binding"/>
    <property type="evidence" value="ECO:0007669"/>
    <property type="project" value="UniProtKB-KW"/>
</dbReference>
<evidence type="ECO:0000256" key="2">
    <source>
        <dbReference type="ARBA" id="ARBA00022723"/>
    </source>
</evidence>
<dbReference type="EMBL" id="CYPW01000027">
    <property type="protein sequence ID" value="CUH53640.1"/>
    <property type="molecule type" value="Genomic_DNA"/>
</dbReference>
<protein>
    <submittedName>
        <fullName evidence="4">DinB family protein</fullName>
    </submittedName>
</protein>
<dbReference type="PANTHER" id="PTHR37302">
    <property type="entry name" value="SLR1116 PROTEIN"/>
    <property type="match status" value="1"/>
</dbReference>
<evidence type="ECO:0000313" key="5">
    <source>
        <dbReference type="Proteomes" id="UP000054823"/>
    </source>
</evidence>
<feature type="binding site" evidence="3">
    <location>
        <position position="50"/>
    </location>
    <ligand>
        <name>a divalent metal cation</name>
        <dbReference type="ChEBI" id="CHEBI:60240"/>
    </ligand>
</feature>
<dbReference type="STRING" id="321267.SHM7688_03096"/>
<dbReference type="RefSeq" id="WP_058240776.1">
    <property type="nucleotide sequence ID" value="NZ_CYPW01000027.1"/>
</dbReference>
<evidence type="ECO:0000256" key="1">
    <source>
        <dbReference type="ARBA" id="ARBA00008635"/>
    </source>
</evidence>
<gene>
    <name evidence="4" type="ORF">SHM7688_03096</name>
</gene>
<name>A0A0P1ESW4_9RHOB</name>
<dbReference type="InterPro" id="IPR007837">
    <property type="entry name" value="DinB"/>
</dbReference>